<accession>A0A2D3UTL5</accession>
<sequence>MSTGIKDVTNERSCGIFRGAYNDVAYRYTATGTHCDTTAEQATIGGAIEHHIKEIDGGKVCGMECLNLSHGGTWSGYLLIGPRSSFDNSVYCGPTLSFNHCDSGGKNDFV</sequence>
<dbReference type="Proteomes" id="UP000225277">
    <property type="component" value="Unassembled WGS sequence"/>
</dbReference>
<evidence type="ECO:0000313" key="3">
    <source>
        <dbReference type="Proteomes" id="UP000225277"/>
    </source>
</evidence>
<dbReference type="EMBL" id="FJUY01000010">
    <property type="protein sequence ID" value="CZT20862.1"/>
    <property type="molecule type" value="Genomic_DNA"/>
</dbReference>
<organism evidence="2 3">
    <name type="scientific">Ramularia collo-cygni</name>
    <dbReference type="NCBI Taxonomy" id="112498"/>
    <lineage>
        <taxon>Eukaryota</taxon>
        <taxon>Fungi</taxon>
        <taxon>Dikarya</taxon>
        <taxon>Ascomycota</taxon>
        <taxon>Pezizomycotina</taxon>
        <taxon>Dothideomycetes</taxon>
        <taxon>Dothideomycetidae</taxon>
        <taxon>Mycosphaerellales</taxon>
        <taxon>Mycosphaerellaceae</taxon>
        <taxon>Ramularia</taxon>
    </lineage>
</organism>
<feature type="domain" description="Secreted protein CSS2 C-terminal" evidence="1">
    <location>
        <begin position="2"/>
        <end position="91"/>
    </location>
</feature>
<gene>
    <name evidence="2" type="ORF">RCC_06722</name>
</gene>
<dbReference type="Pfam" id="PF20521">
    <property type="entry name" value="DUF6736"/>
    <property type="match status" value="1"/>
</dbReference>
<dbReference type="GeneID" id="35601853"/>
<name>A0A2D3UTL5_9PEZI</name>
<dbReference type="OrthoDB" id="5059029at2759"/>
<keyword evidence="3" id="KW-1185">Reference proteome</keyword>
<proteinExistence type="predicted"/>
<dbReference type="RefSeq" id="XP_023627751.1">
    <property type="nucleotide sequence ID" value="XM_023771983.1"/>
</dbReference>
<dbReference type="InterPro" id="IPR046624">
    <property type="entry name" value="CSS2_C"/>
</dbReference>
<protein>
    <recommendedName>
        <fullName evidence="1">Secreted protein CSS2 C-terminal domain-containing protein</fullName>
    </recommendedName>
</protein>
<reference evidence="2 3" key="1">
    <citation type="submission" date="2016-03" db="EMBL/GenBank/DDBJ databases">
        <authorList>
            <person name="Ploux O."/>
        </authorList>
    </citation>
    <scope>NUCLEOTIDE SEQUENCE [LARGE SCALE GENOMIC DNA]</scope>
    <source>
        <strain evidence="2 3">URUG2</strain>
    </source>
</reference>
<dbReference type="AlphaFoldDB" id="A0A2D3UTL5"/>
<evidence type="ECO:0000313" key="2">
    <source>
        <dbReference type="EMBL" id="CZT20862.1"/>
    </source>
</evidence>
<evidence type="ECO:0000259" key="1">
    <source>
        <dbReference type="Pfam" id="PF20521"/>
    </source>
</evidence>